<dbReference type="FunFam" id="1.20.1070.10:FF:000096">
    <property type="entry name" value="Odorant receptor 131-2"/>
    <property type="match status" value="6"/>
</dbReference>
<feature type="transmembrane region" description="Helical" evidence="5">
    <location>
        <begin position="1796"/>
        <end position="1819"/>
    </location>
</feature>
<dbReference type="EMBL" id="JAOPHQ010003745">
    <property type="protein sequence ID" value="KAK0141748.1"/>
    <property type="molecule type" value="Genomic_DNA"/>
</dbReference>
<comment type="caution">
    <text evidence="7">The sequence shown here is derived from an EMBL/GenBank/DDBJ whole genome shotgun (WGS) entry which is preliminary data.</text>
</comment>
<feature type="transmembrane region" description="Helical" evidence="5">
    <location>
        <begin position="139"/>
        <end position="164"/>
    </location>
</feature>
<dbReference type="CDD" id="cd00637">
    <property type="entry name" value="7tm_classA_rhodopsin-like"/>
    <property type="match status" value="4"/>
</dbReference>
<dbReference type="InterPro" id="IPR000276">
    <property type="entry name" value="GPCR_Rhodpsn"/>
</dbReference>
<feature type="transmembrane region" description="Helical" evidence="5">
    <location>
        <begin position="236"/>
        <end position="259"/>
    </location>
</feature>
<feature type="domain" description="G-protein coupled receptors family 1 profile" evidence="6">
    <location>
        <begin position="976"/>
        <end position="1181"/>
    </location>
</feature>
<accession>A0AA47MK06</accession>
<name>A0AA47MK06_MERPO</name>
<feature type="transmembrane region" description="Helical" evidence="5">
    <location>
        <begin position="506"/>
        <end position="530"/>
    </location>
</feature>
<feature type="transmembrane region" description="Helical" evidence="5">
    <location>
        <begin position="908"/>
        <end position="924"/>
    </location>
</feature>
<feature type="transmembrane region" description="Helical" evidence="5">
    <location>
        <begin position="580"/>
        <end position="604"/>
    </location>
</feature>
<feature type="transmembrane region" description="Helical" evidence="5">
    <location>
        <begin position="1172"/>
        <end position="1196"/>
    </location>
</feature>
<evidence type="ECO:0000256" key="5">
    <source>
        <dbReference type="SAM" id="Phobius"/>
    </source>
</evidence>
<feature type="transmembrane region" description="Helical" evidence="5">
    <location>
        <begin position="1831"/>
        <end position="1853"/>
    </location>
</feature>
<dbReference type="GO" id="GO:0004930">
    <property type="term" value="F:G protein-coupled receptor activity"/>
    <property type="evidence" value="ECO:0007669"/>
    <property type="project" value="InterPro"/>
</dbReference>
<evidence type="ECO:0000259" key="6">
    <source>
        <dbReference type="PROSITE" id="PS50262"/>
    </source>
</evidence>
<feature type="transmembrane region" description="Helical" evidence="5">
    <location>
        <begin position="1275"/>
        <end position="1300"/>
    </location>
</feature>
<feature type="transmembrane region" description="Helical" evidence="5">
    <location>
        <begin position="959"/>
        <end position="984"/>
    </location>
</feature>
<feature type="transmembrane region" description="Helical" evidence="5">
    <location>
        <begin position="1699"/>
        <end position="1724"/>
    </location>
</feature>
<feature type="transmembrane region" description="Helical" evidence="5">
    <location>
        <begin position="90"/>
        <end position="118"/>
    </location>
</feature>
<comment type="subcellular location">
    <subcellularLocation>
        <location evidence="1">Membrane</location>
    </subcellularLocation>
</comment>
<feature type="transmembrane region" description="Helical" evidence="5">
    <location>
        <begin position="1342"/>
        <end position="1370"/>
    </location>
</feature>
<keyword evidence="2 5" id="KW-0812">Transmembrane</keyword>
<feature type="transmembrane region" description="Helical" evidence="5">
    <location>
        <begin position="1131"/>
        <end position="1151"/>
    </location>
</feature>
<feature type="transmembrane region" description="Helical" evidence="5">
    <location>
        <begin position="374"/>
        <end position="399"/>
    </location>
</feature>
<feature type="transmembrane region" description="Helical" evidence="5">
    <location>
        <begin position="632"/>
        <end position="657"/>
    </location>
</feature>
<keyword evidence="3 5" id="KW-1133">Transmembrane helix</keyword>
<evidence type="ECO:0000256" key="3">
    <source>
        <dbReference type="ARBA" id="ARBA00022989"/>
    </source>
</evidence>
<feature type="transmembrane region" description="Helical" evidence="5">
    <location>
        <begin position="550"/>
        <end position="571"/>
    </location>
</feature>
<dbReference type="PROSITE" id="PS50262">
    <property type="entry name" value="G_PROTEIN_RECEP_F1_2"/>
    <property type="match status" value="6"/>
</dbReference>
<evidence type="ECO:0000256" key="1">
    <source>
        <dbReference type="ARBA" id="ARBA00004370"/>
    </source>
</evidence>
<feature type="transmembrane region" description="Helical" evidence="5">
    <location>
        <begin position="669"/>
        <end position="693"/>
    </location>
</feature>
<organism evidence="7 8">
    <name type="scientific">Merluccius polli</name>
    <name type="common">Benguela hake</name>
    <name type="synonym">Merluccius cadenati</name>
    <dbReference type="NCBI Taxonomy" id="89951"/>
    <lineage>
        <taxon>Eukaryota</taxon>
        <taxon>Metazoa</taxon>
        <taxon>Chordata</taxon>
        <taxon>Craniata</taxon>
        <taxon>Vertebrata</taxon>
        <taxon>Euteleostomi</taxon>
        <taxon>Actinopterygii</taxon>
        <taxon>Neopterygii</taxon>
        <taxon>Teleostei</taxon>
        <taxon>Neoteleostei</taxon>
        <taxon>Acanthomorphata</taxon>
        <taxon>Zeiogadaria</taxon>
        <taxon>Gadariae</taxon>
        <taxon>Gadiformes</taxon>
        <taxon>Gadoidei</taxon>
        <taxon>Merlucciidae</taxon>
        <taxon>Merluccius</taxon>
    </lineage>
</organism>
<feature type="transmembrane region" description="Helical" evidence="5">
    <location>
        <begin position="746"/>
        <end position="771"/>
    </location>
</feature>
<feature type="transmembrane region" description="Helical" evidence="5">
    <location>
        <begin position="1312"/>
        <end position="1336"/>
    </location>
</feature>
<evidence type="ECO:0000256" key="4">
    <source>
        <dbReference type="ARBA" id="ARBA00023136"/>
    </source>
</evidence>
<feature type="transmembrane region" description="Helical" evidence="5">
    <location>
        <begin position="1620"/>
        <end position="1644"/>
    </location>
</feature>
<feature type="transmembrane region" description="Helical" evidence="5">
    <location>
        <begin position="1447"/>
        <end position="1467"/>
    </location>
</feature>
<dbReference type="PANTHER" id="PTHR26451">
    <property type="entry name" value="G_PROTEIN_RECEP_F1_2 DOMAIN-CONTAINING PROTEIN"/>
    <property type="match status" value="1"/>
</dbReference>
<feature type="transmembrane region" description="Helical" evidence="5">
    <location>
        <begin position="195"/>
        <end position="215"/>
    </location>
</feature>
<feature type="transmembrane region" description="Helical" evidence="5">
    <location>
        <begin position="1583"/>
        <end position="1608"/>
    </location>
</feature>
<dbReference type="SUPFAM" id="SSF81321">
    <property type="entry name" value="Family A G protein-coupled receptor-like"/>
    <property type="match status" value="6"/>
</dbReference>
<feature type="domain" description="G-protein coupled receptors family 1 profile" evidence="6">
    <location>
        <begin position="1292"/>
        <end position="1543"/>
    </location>
</feature>
<feature type="transmembrane region" description="Helical" evidence="5">
    <location>
        <begin position="842"/>
        <end position="864"/>
    </location>
</feature>
<keyword evidence="8" id="KW-1185">Reference proteome</keyword>
<feature type="transmembrane region" description="Helical" evidence="5">
    <location>
        <begin position="1523"/>
        <end position="1545"/>
    </location>
</feature>
<feature type="transmembrane region" description="Helical" evidence="5">
    <location>
        <begin position="406"/>
        <end position="430"/>
    </location>
</feature>
<feature type="transmembrane region" description="Helical" evidence="5">
    <location>
        <begin position="801"/>
        <end position="821"/>
    </location>
</feature>
<feature type="transmembrane region" description="Helical" evidence="5">
    <location>
        <begin position="337"/>
        <end position="362"/>
    </location>
</feature>
<dbReference type="GO" id="GO:0005549">
    <property type="term" value="F:odorant binding"/>
    <property type="evidence" value="ECO:0007669"/>
    <property type="project" value="TreeGrafter"/>
</dbReference>
<feature type="domain" description="G-protein coupled receptors family 1 profile" evidence="6">
    <location>
        <begin position="649"/>
        <end position="897"/>
    </location>
</feature>
<dbReference type="GO" id="GO:0004984">
    <property type="term" value="F:olfactory receptor activity"/>
    <property type="evidence" value="ECO:0007669"/>
    <property type="project" value="TreeGrafter"/>
</dbReference>
<feature type="transmembrane region" description="Helical" evidence="5">
    <location>
        <begin position="1755"/>
        <end position="1775"/>
    </location>
</feature>
<feature type="transmembrane region" description="Helical" evidence="5">
    <location>
        <begin position="60"/>
        <end position="84"/>
    </location>
</feature>
<feature type="transmembrane region" description="Helical" evidence="5">
    <location>
        <begin position="450"/>
        <end position="476"/>
    </location>
</feature>
<dbReference type="PANTHER" id="PTHR26451:SF866">
    <property type="entry name" value="ODORANT RECEPTOR-RELATED"/>
    <property type="match status" value="1"/>
</dbReference>
<feature type="domain" description="G-protein coupled receptors family 1 profile" evidence="6">
    <location>
        <begin position="40"/>
        <end position="291"/>
    </location>
</feature>
<feature type="transmembrane region" description="Helical" evidence="5">
    <location>
        <begin position="876"/>
        <end position="896"/>
    </location>
</feature>
<keyword evidence="4 5" id="KW-0472">Membrane</keyword>
<feature type="transmembrane region" description="Helical" evidence="5">
    <location>
        <begin position="1026"/>
        <end position="1051"/>
    </location>
</feature>
<dbReference type="InterPro" id="IPR017452">
    <property type="entry name" value="GPCR_Rhodpsn_7TM"/>
</dbReference>
<feature type="transmembrane region" description="Helical" evidence="5">
    <location>
        <begin position="1391"/>
        <end position="1416"/>
    </location>
</feature>
<protein>
    <submittedName>
        <fullName evidence="7">Odorant receptor 131-2</fullName>
    </submittedName>
</protein>
<evidence type="ECO:0000313" key="7">
    <source>
        <dbReference type="EMBL" id="KAK0141748.1"/>
    </source>
</evidence>
<feature type="domain" description="G-protein coupled receptors family 1 profile" evidence="6">
    <location>
        <begin position="354"/>
        <end position="602"/>
    </location>
</feature>
<gene>
    <name evidence="7" type="primary">or131-2_6</name>
    <name evidence="7" type="ORF">N1851_020585</name>
</gene>
<dbReference type="Proteomes" id="UP001174136">
    <property type="component" value="Unassembled WGS sequence"/>
</dbReference>
<feature type="transmembrane region" description="Helical" evidence="5">
    <location>
        <begin position="271"/>
        <end position="293"/>
    </location>
</feature>
<feature type="transmembrane region" description="Helical" evidence="5">
    <location>
        <begin position="1488"/>
        <end position="1511"/>
    </location>
</feature>
<feature type="transmembrane region" description="Helical" evidence="5">
    <location>
        <begin position="699"/>
        <end position="725"/>
    </location>
</feature>
<feature type="transmembrane region" description="Helical" evidence="5">
    <location>
        <begin position="24"/>
        <end position="48"/>
    </location>
</feature>
<keyword evidence="7" id="KW-0675">Receptor</keyword>
<dbReference type="GO" id="GO:0016020">
    <property type="term" value="C:membrane"/>
    <property type="evidence" value="ECO:0007669"/>
    <property type="project" value="UniProtKB-SubCell"/>
</dbReference>
<dbReference type="Pfam" id="PF00001">
    <property type="entry name" value="7tm_1"/>
    <property type="match status" value="6"/>
</dbReference>
<proteinExistence type="predicted"/>
<evidence type="ECO:0000256" key="2">
    <source>
        <dbReference type="ARBA" id="ARBA00022692"/>
    </source>
</evidence>
<evidence type="ECO:0000313" key="8">
    <source>
        <dbReference type="Proteomes" id="UP001174136"/>
    </source>
</evidence>
<feature type="transmembrane region" description="Helical" evidence="5">
    <location>
        <begin position="1072"/>
        <end position="1092"/>
    </location>
</feature>
<dbReference type="InterPro" id="IPR052921">
    <property type="entry name" value="GPCR1_Superfamily_Member"/>
</dbReference>
<reference evidence="7" key="1">
    <citation type="journal article" date="2023" name="Front. Mar. Sci.">
        <title>A new Merluccius polli reference genome to investigate the effects of global change in West African waters.</title>
        <authorList>
            <person name="Mateo J.L."/>
            <person name="Blanco-Fernandez C."/>
            <person name="Garcia-Vazquez E."/>
            <person name="Machado-Schiaffino G."/>
        </authorList>
    </citation>
    <scope>NUCLEOTIDE SEQUENCE</scope>
    <source>
        <strain evidence="7">C29</strain>
        <tissue evidence="7">Fin</tissue>
    </source>
</reference>
<feature type="transmembrane region" description="Helical" evidence="5">
    <location>
        <begin position="996"/>
        <end position="1020"/>
    </location>
</feature>
<dbReference type="Gene3D" id="1.20.1070.10">
    <property type="entry name" value="Rhodopsin 7-helix transmembrane proteins"/>
    <property type="match status" value="6"/>
</dbReference>
<feature type="domain" description="G-protein coupled receptors family 1 profile" evidence="6">
    <location>
        <begin position="1600"/>
        <end position="1851"/>
    </location>
</feature>
<feature type="transmembrane region" description="Helical" evidence="5">
    <location>
        <begin position="1650"/>
        <end position="1678"/>
    </location>
</feature>
<sequence length="1882" mass="210299">MQSAVHLRSNVSGSMEYQASQEMIVFGTLSGGLCCTFLYLNCVLLYTLRSKPVFCETSRYILLYNLLFADTAFLLTSLLLYILAACRLRLKFYVCGLLTSIGVLEDIISPLTLAVMSMERYVAVCFPLRHADLVTVRNTGAAIAVVWIISGLNVLMRVLIIVSWKRNFDFNVEMKDFCSKEAMFLAPTSSQIDKAFSISVFTFGGLVTILSYLGVTLVARSASTDKASASKAGKTVLLHMIQLVLILISTIYSSILLSFARTVDRITLVRLYNSLFVCLNLFSRCLSALIYGLRDQTIRPALVKRLCGNLRCLVGPHKTMDPRGNISTIQYQTSQELLMFGMLSVGLCCTFLYLNCVLLYTLRSKPVFCETSRYILLYNLLFGDTAYLLTCLLLYILAVCRLRLRLYVCGLLTSIAFFIISPLTLAVMSMERYVAVCFPLRHADLVTVRNTGAAIVVVWIISGLQFLTRVLILFSLKHFDFNEEMTDFCSKEAMFLAPMSSQVDKAFSSFVFTFGGLVTIFTYVGVTLAARSASMDKASASKAGKTVLLHMIQLVLILISTVYSSILTAFLKTMDRKNVVLLYNIIFVCLNLFPRCLSALIYGLRDQTIRPALLKNPRGNISTIQYQTSQELLMFGMLSVGLCCTFLYLNCVLLYTLRSKPVFCETSRYILLYNLLFGDTAYLLTSLLLYILAVCRLRLRFYVCGLLTSIAFFIISPLTLAVMSMERYVAVCFPLRHADLVTVRNTGAAIVVVWIISGLQFLTRVLILFSLKHFDFNEEMTDFCSKEAMFLAPMSSQVDKAFSSFVFTFGGLVTIFTYVGVTLAARSASMDKASASKAGKTVLLHMIQLVLILISTVYSSILTAFLKTMDRKNVVLLYNIIFVCLNLFPRCLSALIYGLRDQTIRPALLKNVLGIICDLFLYYLEPKYITKFSFSGTLTIMQLRANISVGLQYQASQELLLFAILSVGLSCTFLYLNCVLLYTLRSKPVFCETSRYILLYNLLFADTAYLLTSLLLYILAACRLRLKLYVCGFLTSMCVLEDIISPLTLAVMSMERYVAVCFPLRHADLVTVRNTGAAIAVVWIVSGLQFLIRMLTIVSLKHHFDFNEEMKDFCSKEAMFLAPTSSQIDKAVSGSVFTLGGLVTIFTYVGVTLAARSVLTDKASASKAGKTVLLHMIQLVLILISTVYSNILTAFLTTMDRRTLVRLYNIVFVSQCSYLWAQRPNHQTCPVEKRILPSSEMLSSKQENCQLGTLTIMQLRANITVGLQYQASQELLLFAILSVGLSCTFLYLNCVLLYTLRSKPVFCETSRYILLYNLLFADTAYLLSSLLLYILAVCRLRLKLYVCGSLTSICVLEDVISPLTLAVMSMERYVAVCFPLRHADLVTVRNTGAAIAVVWIISGLHVLIQALTIVSLRQQFDFNEEMKDFCSKEAMFLAPTSSQVDKAFSGSVFTLGGLVTILSYVGVTLAARSALTDKASASKAGKTVLLHMIQLVLILISTVYSSILTAFLTTMDRTTLVRLYNIVFVCLNIFPRCLSALIYGLRDQTIRPALLKNLFCLHLRCFLKANITVGLQYQTSQELLLFTILSVVLSCTFLYLNCVLLYTLRSKSVFCETSRYILLYNLLFADTAYLLTSLLLYILAVCRLKLKLYVCGFLTSICVLEDIISPLTLAVMSMERYVAVCFPLRHADLVTVRNTGAVIAVVWIISGLHVLIQALTIVILRQQFDFDEEMKDFCSKEAMFLAPTSSQVDKAFSGSVFTLGGLVTILSYVGVTLAARSALTDKASASKAGKTVLLHMIQLVLILISTVYSSILTAFLTTVDRRTLVRLYNIIFVCLNLFPRCLSALIYGLRDQTIRPALLKNLFCLHLRCFVSNKTMAN</sequence>